<keyword evidence="1" id="KW-0812">Transmembrane</keyword>
<feature type="transmembrane region" description="Helical" evidence="1">
    <location>
        <begin position="67"/>
        <end position="88"/>
    </location>
</feature>
<comment type="caution">
    <text evidence="2">The sequence shown here is derived from an EMBL/GenBank/DDBJ whole genome shotgun (WGS) entry which is preliminary data.</text>
</comment>
<sequence length="218" mass="24583">MVSELILLLRTWSLWERSTNILRFLATLSLATFVPGIVVTVLEIESFKFGPIPEGGRGCNLQSASKLIMVAYILVGVSETVVVALTAIKGFHHTHCSNYLWHQPVITLANIIIPLVASEPQYKNYLVFPELTSSSPQRVFHSIFCNRVILLIQGQLTRTRRATNEIARARSISKSNYTGNIVESGMEDINSTREPELLDLDDDTQIMEMSTYHQDWTM</sequence>
<gene>
    <name evidence="2" type="ORF">CVT25_002384</name>
</gene>
<dbReference type="EMBL" id="NHYD01003401">
    <property type="protein sequence ID" value="PPQ78896.1"/>
    <property type="molecule type" value="Genomic_DNA"/>
</dbReference>
<organism evidence="2 3">
    <name type="scientific">Psilocybe cyanescens</name>
    <dbReference type="NCBI Taxonomy" id="93625"/>
    <lineage>
        <taxon>Eukaryota</taxon>
        <taxon>Fungi</taxon>
        <taxon>Dikarya</taxon>
        <taxon>Basidiomycota</taxon>
        <taxon>Agaricomycotina</taxon>
        <taxon>Agaricomycetes</taxon>
        <taxon>Agaricomycetidae</taxon>
        <taxon>Agaricales</taxon>
        <taxon>Agaricineae</taxon>
        <taxon>Strophariaceae</taxon>
        <taxon>Psilocybe</taxon>
    </lineage>
</organism>
<accession>A0A409WK46</accession>
<name>A0A409WK46_PSICY</name>
<dbReference type="InParanoid" id="A0A409WK46"/>
<proteinExistence type="predicted"/>
<evidence type="ECO:0000313" key="3">
    <source>
        <dbReference type="Proteomes" id="UP000283269"/>
    </source>
</evidence>
<keyword evidence="1" id="KW-0472">Membrane</keyword>
<evidence type="ECO:0000256" key="1">
    <source>
        <dbReference type="SAM" id="Phobius"/>
    </source>
</evidence>
<dbReference type="AlphaFoldDB" id="A0A409WK46"/>
<dbReference type="Proteomes" id="UP000283269">
    <property type="component" value="Unassembled WGS sequence"/>
</dbReference>
<keyword evidence="3" id="KW-1185">Reference proteome</keyword>
<reference evidence="2 3" key="1">
    <citation type="journal article" date="2018" name="Evol. Lett.">
        <title>Horizontal gene cluster transfer increased hallucinogenic mushroom diversity.</title>
        <authorList>
            <person name="Reynolds H.T."/>
            <person name="Vijayakumar V."/>
            <person name="Gluck-Thaler E."/>
            <person name="Korotkin H.B."/>
            <person name="Matheny P.B."/>
            <person name="Slot J.C."/>
        </authorList>
    </citation>
    <scope>NUCLEOTIDE SEQUENCE [LARGE SCALE GENOMIC DNA]</scope>
    <source>
        <strain evidence="2 3">2631</strain>
    </source>
</reference>
<dbReference type="OrthoDB" id="3341843at2759"/>
<protein>
    <submittedName>
        <fullName evidence="2">Uncharacterized protein</fullName>
    </submittedName>
</protein>
<feature type="transmembrane region" description="Helical" evidence="1">
    <location>
        <begin position="20"/>
        <end position="42"/>
    </location>
</feature>
<evidence type="ECO:0000313" key="2">
    <source>
        <dbReference type="EMBL" id="PPQ78896.1"/>
    </source>
</evidence>
<keyword evidence="1" id="KW-1133">Transmembrane helix</keyword>